<protein>
    <submittedName>
        <fullName evidence="3">Uncharacterized protein</fullName>
    </submittedName>
</protein>
<sequence>QEQKRQVLDMKGGSSATLIPKEVTSSERQNPKNYKQAIQLLSQNYKEIQEQKRQVLDMKGYLGEKDEQLMVQRSQSISLERQNQQLNHELKYNLNKVKQLENIIEQKKNEYSIILTTSESQKAQIANQVQTIEQLTQSTMKLQMLINNYKMQLEDSESANVQLKAQLDFQEALVNRNASEIKDLLNKSSQQETELSNKNSQLKQQQIQLQQANIQNSSILVQNEQLAKQVRNMQREKREGERENVLKTAELDALWEEAEKRGRDQQIETEPVQCNLTIENFQAIKSPIGDVDAQTNQEFQVSEAENPIFNSQTIVQYPKENSAQELQKIANCQVNDENALMGRSSGFTQMEKLKEHPKSTEFLSIPLKYKVVQ</sequence>
<name>A0A146K0F7_9EUKA</name>
<feature type="non-terminal residue" evidence="3">
    <location>
        <position position="373"/>
    </location>
</feature>
<evidence type="ECO:0000256" key="2">
    <source>
        <dbReference type="SAM" id="MobiDB-lite"/>
    </source>
</evidence>
<gene>
    <name evidence="3" type="ORF">TPC1_31354</name>
</gene>
<proteinExistence type="predicted"/>
<accession>A0A146K0F7</accession>
<feature type="non-terminal residue" evidence="3">
    <location>
        <position position="1"/>
    </location>
</feature>
<organism evidence="3">
    <name type="scientific">Trepomonas sp. PC1</name>
    <dbReference type="NCBI Taxonomy" id="1076344"/>
    <lineage>
        <taxon>Eukaryota</taxon>
        <taxon>Metamonada</taxon>
        <taxon>Diplomonadida</taxon>
        <taxon>Hexamitidae</taxon>
        <taxon>Hexamitinae</taxon>
        <taxon>Trepomonas</taxon>
    </lineage>
</organism>
<keyword evidence="1" id="KW-0175">Coiled coil</keyword>
<dbReference type="AlphaFoldDB" id="A0A146K0F7"/>
<feature type="region of interest" description="Disordered" evidence="2">
    <location>
        <begin position="1"/>
        <end position="31"/>
    </location>
</feature>
<dbReference type="EMBL" id="GDID01007455">
    <property type="protein sequence ID" value="JAP89151.1"/>
    <property type="molecule type" value="Transcribed_RNA"/>
</dbReference>
<feature type="coiled-coil region" evidence="1">
    <location>
        <begin position="146"/>
        <end position="243"/>
    </location>
</feature>
<reference evidence="3" key="1">
    <citation type="submission" date="2015-07" db="EMBL/GenBank/DDBJ databases">
        <title>Adaptation to a free-living lifestyle via gene acquisitions in the diplomonad Trepomonas sp. PC1.</title>
        <authorList>
            <person name="Xu F."/>
            <person name="Jerlstrom-Hultqvist J."/>
            <person name="Kolisko M."/>
            <person name="Simpson A.G.B."/>
            <person name="Roger A.J."/>
            <person name="Svard S.G."/>
            <person name="Andersson J.O."/>
        </authorList>
    </citation>
    <scope>NUCLEOTIDE SEQUENCE</scope>
    <source>
        <strain evidence="3">PC1</strain>
    </source>
</reference>
<evidence type="ECO:0000313" key="3">
    <source>
        <dbReference type="EMBL" id="JAP89151.1"/>
    </source>
</evidence>
<evidence type="ECO:0000256" key="1">
    <source>
        <dbReference type="SAM" id="Coils"/>
    </source>
</evidence>